<evidence type="ECO:0000256" key="6">
    <source>
        <dbReference type="ARBA" id="ARBA00022679"/>
    </source>
</evidence>
<dbReference type="InterPro" id="IPR003542">
    <property type="entry name" value="Enbac_synth_compD-like"/>
</dbReference>
<keyword evidence="13" id="KW-0460">Magnesium</keyword>
<evidence type="ECO:0000313" key="17">
    <source>
        <dbReference type="Proteomes" id="UP000317572"/>
    </source>
</evidence>
<dbReference type="GO" id="GO:0005886">
    <property type="term" value="C:plasma membrane"/>
    <property type="evidence" value="ECO:0007669"/>
    <property type="project" value="TreeGrafter"/>
</dbReference>
<evidence type="ECO:0000256" key="5">
    <source>
        <dbReference type="ARBA" id="ARBA00019087"/>
    </source>
</evidence>
<feature type="binding site" evidence="13">
    <location>
        <position position="138"/>
    </location>
    <ligand>
        <name>Mg(2+)</name>
        <dbReference type="ChEBI" id="CHEBI:18420"/>
    </ligand>
</feature>
<keyword evidence="6 16" id="KW-0808">Transferase</keyword>
<dbReference type="AlphaFoldDB" id="A0A515CSW5"/>
<evidence type="ECO:0000256" key="13">
    <source>
        <dbReference type="PIRSR" id="PIRSR603542-2"/>
    </source>
</evidence>
<feature type="binding site" evidence="13">
    <location>
        <position position="140"/>
    </location>
    <ligand>
        <name>Mg(2+)</name>
        <dbReference type="ChEBI" id="CHEBI:18420"/>
    </ligand>
</feature>
<dbReference type="GO" id="GO:0009366">
    <property type="term" value="C:enterobactin synthetase complex"/>
    <property type="evidence" value="ECO:0007669"/>
    <property type="project" value="InterPro"/>
</dbReference>
<evidence type="ECO:0000256" key="8">
    <source>
        <dbReference type="ARBA" id="ARBA00029894"/>
    </source>
</evidence>
<evidence type="ECO:0000256" key="1">
    <source>
        <dbReference type="ARBA" id="ARBA00003937"/>
    </source>
</evidence>
<dbReference type="InterPro" id="IPR008278">
    <property type="entry name" value="4-PPantetheinyl_Trfase_dom"/>
</dbReference>
<dbReference type="SUPFAM" id="SSF56214">
    <property type="entry name" value="4'-phosphopantetheinyl transferase"/>
    <property type="match status" value="1"/>
</dbReference>
<gene>
    <name evidence="16" type="ORF">EGO53_05505</name>
</gene>
<dbReference type="UniPathway" id="UPA00017"/>
<dbReference type="Pfam" id="PF17837">
    <property type="entry name" value="4PPT_N"/>
    <property type="match status" value="1"/>
</dbReference>
<dbReference type="STRING" id="614.XJ20_07750"/>
<dbReference type="InterPro" id="IPR041354">
    <property type="entry name" value="4PPT_N"/>
</dbReference>
<comment type="catalytic activity">
    <reaction evidence="11">
        <text>apo-[peptidyl-carrier protein] + CoA = holo-[peptidyl-carrier protein] + adenosine 3',5'-bisphosphate + H(+)</text>
        <dbReference type="Rhea" id="RHEA:46228"/>
        <dbReference type="Rhea" id="RHEA-COMP:11479"/>
        <dbReference type="Rhea" id="RHEA-COMP:11480"/>
        <dbReference type="ChEBI" id="CHEBI:15378"/>
        <dbReference type="ChEBI" id="CHEBI:29999"/>
        <dbReference type="ChEBI" id="CHEBI:57287"/>
        <dbReference type="ChEBI" id="CHEBI:58343"/>
        <dbReference type="ChEBI" id="CHEBI:64479"/>
    </reaction>
</comment>
<proteinExistence type="inferred from homology"/>
<evidence type="ECO:0000256" key="10">
    <source>
        <dbReference type="ARBA" id="ARBA00049176"/>
    </source>
</evidence>
<feature type="binding site" evidence="12">
    <location>
        <position position="138"/>
    </location>
    <ligand>
        <name>CoA</name>
        <dbReference type="ChEBI" id="CHEBI:57287"/>
    </ligand>
</feature>
<feature type="domain" description="4'-phosphopantetheinyl transferase N-terminal" evidence="15">
    <location>
        <begin position="63"/>
        <end position="126"/>
    </location>
</feature>
<dbReference type="Proteomes" id="UP000317572">
    <property type="component" value="Chromosome"/>
</dbReference>
<dbReference type="PRINTS" id="PR01399">
    <property type="entry name" value="ENTSNTHTASED"/>
</dbReference>
<dbReference type="Pfam" id="PF01648">
    <property type="entry name" value="ACPS"/>
    <property type="match status" value="1"/>
</dbReference>
<comment type="catalytic activity">
    <reaction evidence="10">
        <text>apo-[aryl-carrier protein] + CoA = holo-[aryl-carrier protein] + adenosine 3',5'-bisphosphate + H(+)</text>
        <dbReference type="Rhea" id="RHEA:48404"/>
        <dbReference type="Rhea" id="RHEA-COMP:15903"/>
        <dbReference type="Rhea" id="RHEA-COMP:17557"/>
        <dbReference type="ChEBI" id="CHEBI:15378"/>
        <dbReference type="ChEBI" id="CHEBI:29999"/>
        <dbReference type="ChEBI" id="CHEBI:57287"/>
        <dbReference type="ChEBI" id="CHEBI:58343"/>
        <dbReference type="ChEBI" id="CHEBI:64479"/>
    </reaction>
</comment>
<reference evidence="16 17" key="1">
    <citation type="submission" date="2018-11" db="EMBL/GenBank/DDBJ databases">
        <title>The first complete genome of Serratia liquefaciens isolated from metalophyte plant revel distinctness adaptive mechanisms in an extreme habitat.</title>
        <authorList>
            <person name="Caneschi W.L."/>
            <person name="Sanchez A.B."/>
            <person name="Felestrino E.B."/>
            <person name="Assis R.A.B."/>
            <person name="Lemes C.G.C."/>
            <person name="Cordeiro I.F."/>
            <person name="Fonseca N.P."/>
            <person name="Villa M."/>
            <person name="Vieira I.T."/>
            <person name="Moraes L.A."/>
            <person name="Kamino L.H.Y."/>
            <person name="do Carmo F."/>
            <person name="Garcia C.M."/>
            <person name="Almeida N.F."/>
            <person name="Silva R.S."/>
            <person name="Ferro J.A."/>
            <person name="Ferro M.I.T."/>
            <person name="Varani A.M."/>
            <person name="Ferreira R.M."/>
            <person name="dos Santos V.L."/>
            <person name="Silva U.C."/>
            <person name="Setubal J.C."/>
            <person name="Moreira L.M."/>
        </authorList>
    </citation>
    <scope>NUCLEOTIDE SEQUENCE [LARGE SCALE GENOMIC DNA]</scope>
    <source>
        <strain evidence="16 17">FG3</strain>
    </source>
</reference>
<feature type="binding site" evidence="12">
    <location>
        <position position="187"/>
    </location>
    <ligand>
        <name>CoA</name>
        <dbReference type="ChEBI" id="CHEBI:57287"/>
    </ligand>
</feature>
<evidence type="ECO:0000256" key="11">
    <source>
        <dbReference type="ARBA" id="ARBA00049191"/>
    </source>
</evidence>
<comment type="function">
    <text evidence="1">Involved in the biosynthesis of the siderophore enterobactin (enterochelin), which is a macrocyclic trimeric lactone of N-(2,3-dihydroxybenzoyl)-serine. The serine trilactone serves as a scaffolding for the three catechol functionalities that provide hexadentate coordination for the tightly ligated iron(2+) atoms. Plays an essential role in the assembly of the enterobactin by catalyzing the transfer of the 4'-phosphopantetheine (Ppant) moiety from coenzyme A to the apo-domains of both EntB (ArCP domain) and EntF (PCP domain) to yield their holo-forms which make them competent for the activation of 2,3-dihydroxybenzoate (DHB) and L-serine, respectively.</text>
</comment>
<feature type="binding site" evidence="12">
    <location>
        <position position="80"/>
    </location>
    <ligand>
        <name>CoA</name>
        <dbReference type="ChEBI" id="CHEBI:57287"/>
    </ligand>
</feature>
<dbReference type="GO" id="GO:0000287">
    <property type="term" value="F:magnesium ion binding"/>
    <property type="evidence" value="ECO:0007669"/>
    <property type="project" value="InterPro"/>
</dbReference>
<dbReference type="RefSeq" id="WP_142814855.1">
    <property type="nucleotide sequence ID" value="NZ_CP033893.1"/>
</dbReference>
<name>A0A515CSW5_SERLI</name>
<comment type="similarity">
    <text evidence="3">Belongs to the P-Pant transferase superfamily. EntD family.</text>
</comment>
<organism evidence="16 17">
    <name type="scientific">Serratia liquefaciens</name>
    <dbReference type="NCBI Taxonomy" id="614"/>
    <lineage>
        <taxon>Bacteria</taxon>
        <taxon>Pseudomonadati</taxon>
        <taxon>Pseudomonadota</taxon>
        <taxon>Gammaproteobacteria</taxon>
        <taxon>Enterobacterales</taxon>
        <taxon>Yersiniaceae</taxon>
        <taxon>Serratia</taxon>
    </lineage>
</organism>
<dbReference type="InterPro" id="IPR037143">
    <property type="entry name" value="4-PPantetheinyl_Trfase_dom_sf"/>
</dbReference>
<dbReference type="PANTHER" id="PTHR38096:SF1">
    <property type="entry name" value="ENTEROBACTIN SYNTHASE COMPONENT D"/>
    <property type="match status" value="1"/>
</dbReference>
<evidence type="ECO:0000313" key="16">
    <source>
        <dbReference type="EMBL" id="QDL31269.1"/>
    </source>
</evidence>
<evidence type="ECO:0000256" key="7">
    <source>
        <dbReference type="ARBA" id="ARBA00023191"/>
    </source>
</evidence>
<comment type="subunit">
    <text evidence="4">EntB, EntD, EntE, and EntF form a multienzyme complex called enterobactin synthase.</text>
</comment>
<evidence type="ECO:0000256" key="3">
    <source>
        <dbReference type="ARBA" id="ARBA00008342"/>
    </source>
</evidence>
<evidence type="ECO:0000259" key="15">
    <source>
        <dbReference type="Pfam" id="PF17837"/>
    </source>
</evidence>
<dbReference type="EMBL" id="CP033893">
    <property type="protein sequence ID" value="QDL31269.1"/>
    <property type="molecule type" value="Genomic_DNA"/>
</dbReference>
<evidence type="ECO:0000256" key="2">
    <source>
        <dbReference type="ARBA" id="ARBA00004993"/>
    </source>
</evidence>
<dbReference type="PANTHER" id="PTHR38096">
    <property type="entry name" value="ENTEROBACTIN SYNTHASE COMPONENT D"/>
    <property type="match status" value="1"/>
</dbReference>
<accession>A0A515CSW5</accession>
<keyword evidence="7" id="KW-0259">Enterobactin biosynthesis</keyword>
<dbReference type="Gene3D" id="3.90.470.20">
    <property type="entry name" value="4'-phosphopantetheinyl transferase domain"/>
    <property type="match status" value="1"/>
</dbReference>
<comment type="cofactor">
    <cofactor evidence="13">
        <name>Mg(2+)</name>
        <dbReference type="ChEBI" id="CHEBI:18420"/>
    </cofactor>
</comment>
<evidence type="ECO:0000259" key="14">
    <source>
        <dbReference type="Pfam" id="PF01648"/>
    </source>
</evidence>
<evidence type="ECO:0000256" key="4">
    <source>
        <dbReference type="ARBA" id="ARBA00011503"/>
    </source>
</evidence>
<sequence>MPKAKTEVSLQHTQYGQPVFSSFIPTFERLNLDDYPGQVARCRFSVAHYQDDCFAAIGMTLPEHLARAVPKRRAEYLAGRYLARTLLAPLGFADFTLLRGEDRAPQWPPGIAGALSHNAGTALCAVHPEPGLGGVGLDVETLIPAARAEELQRAIVSEAESAQLRTHSQPFNHLLTLAFSAKESLFKALYPQVRCYFDFLDARLVTLDTQRQTFELELLKTLTPQCHAGRRFCGRYWQQGDDVTTFIYL</sequence>
<comment type="pathway">
    <text evidence="2">Siderophore biosynthesis; enterobactin biosynthesis.</text>
</comment>
<dbReference type="GO" id="GO:0008897">
    <property type="term" value="F:holo-[acyl-carrier-protein] synthase activity"/>
    <property type="evidence" value="ECO:0007669"/>
    <property type="project" value="InterPro"/>
</dbReference>
<feature type="domain" description="4'-phosphopantetheinyl transferase" evidence="14">
    <location>
        <begin position="134"/>
        <end position="218"/>
    </location>
</feature>
<keyword evidence="13" id="KW-0479">Metal-binding</keyword>
<dbReference type="GO" id="GO:0009239">
    <property type="term" value="P:enterobactin biosynthetic process"/>
    <property type="evidence" value="ECO:0007669"/>
    <property type="project" value="UniProtKB-UniPathway"/>
</dbReference>
<evidence type="ECO:0000256" key="12">
    <source>
        <dbReference type="PIRSR" id="PIRSR603542-1"/>
    </source>
</evidence>
<evidence type="ECO:0000256" key="9">
    <source>
        <dbReference type="ARBA" id="ARBA00031996"/>
    </source>
</evidence>
<feature type="binding site" evidence="12">
    <location>
        <begin position="116"/>
        <end position="117"/>
    </location>
    <ligand>
        <name>CoA</name>
        <dbReference type="ChEBI" id="CHEBI:57287"/>
    </ligand>
</feature>
<protein>
    <recommendedName>
        <fullName evidence="5">Enterobactin synthase component D</fullName>
    </recommendedName>
    <alternativeName>
        <fullName evidence="8">4'-phosphopantetheinyl transferase EntD</fullName>
    </alternativeName>
    <alternativeName>
        <fullName evidence="9">Enterochelin synthase D</fullName>
    </alternativeName>
</protein>
<feature type="binding site" evidence="12">
    <location>
        <position position="72"/>
    </location>
    <ligand>
        <name>CoA</name>
        <dbReference type="ChEBI" id="CHEBI:57287"/>
    </ligand>
</feature>
<feature type="binding site" evidence="12">
    <location>
        <position position="183"/>
    </location>
    <ligand>
        <name>CoA</name>
        <dbReference type="ChEBI" id="CHEBI:57287"/>
    </ligand>
</feature>